<gene>
    <name evidence="2" type="ORF">NXW23_18960</name>
</gene>
<dbReference type="RefSeq" id="WP_118236307.1">
    <property type="nucleotide sequence ID" value="NZ_JADNDN010000044.1"/>
</dbReference>
<organism evidence="2 3">
    <name type="scientific">Bacteroides caccae</name>
    <dbReference type="NCBI Taxonomy" id="47678"/>
    <lineage>
        <taxon>Bacteria</taxon>
        <taxon>Pseudomonadati</taxon>
        <taxon>Bacteroidota</taxon>
        <taxon>Bacteroidia</taxon>
        <taxon>Bacteroidales</taxon>
        <taxon>Bacteroidaceae</taxon>
        <taxon>Bacteroides</taxon>
    </lineage>
</organism>
<dbReference type="PANTHER" id="PTHR40396:SF1">
    <property type="entry name" value="ATPASE AAA-TYPE CORE DOMAIN-CONTAINING PROTEIN"/>
    <property type="match status" value="1"/>
</dbReference>
<evidence type="ECO:0000313" key="3">
    <source>
        <dbReference type="Proteomes" id="UP001060260"/>
    </source>
</evidence>
<dbReference type="Proteomes" id="UP001060260">
    <property type="component" value="Chromosome"/>
</dbReference>
<dbReference type="InterPro" id="IPR003959">
    <property type="entry name" value="ATPase_AAA_core"/>
</dbReference>
<dbReference type="PANTHER" id="PTHR40396">
    <property type="entry name" value="ATPASE-LIKE PROTEIN"/>
    <property type="match status" value="1"/>
</dbReference>
<accession>A0AA95BUL5</accession>
<reference evidence="2" key="1">
    <citation type="submission" date="2022-08" db="EMBL/GenBank/DDBJ databases">
        <title>Genome Sequencing of Bacteroides fragilis Group Isolates with Nanopore Technology.</title>
        <authorList>
            <person name="Tisza M.J."/>
            <person name="Smith D."/>
            <person name="Dekker J.P."/>
        </authorList>
    </citation>
    <scope>NUCLEOTIDE SEQUENCE</scope>
    <source>
        <strain evidence="2">BFG-474</strain>
    </source>
</reference>
<dbReference type="Pfam" id="PF13304">
    <property type="entry name" value="AAA_21"/>
    <property type="match status" value="1"/>
</dbReference>
<evidence type="ECO:0000313" key="2">
    <source>
        <dbReference type="EMBL" id="UVQ96358.1"/>
    </source>
</evidence>
<dbReference type="SUPFAM" id="SSF52540">
    <property type="entry name" value="P-loop containing nucleoside triphosphate hydrolases"/>
    <property type="match status" value="1"/>
</dbReference>
<protein>
    <submittedName>
        <fullName evidence="2">AAA family ATPase</fullName>
    </submittedName>
</protein>
<dbReference type="InterPro" id="IPR027417">
    <property type="entry name" value="P-loop_NTPase"/>
</dbReference>
<name>A0AA95BUL5_9BACE</name>
<sequence>MVIELRIKNFLSFKEETTISFEASKDTFKEDSLLVTMADGTRLSRIAIIYGANASGKSNLLEAFEYLFWFWKRKTDDQDAPTGVEPFILDSDTPSQPTEFELKLYINGKKYIYQLILSPKDILSEKLHVYNSNQPSLLMHRELVDSNTALKFNQSLIKVSAAVKDELTAKCLKNMSLFAARKAVNCNLGEIDDVRDWMINHTLPVIDLGQKMFNYAERNMLENPDAKKHLLDFCHNIGFNIEDMAVEKDYMSLTPEMIQFIKSSGQLSDENASKLSKDPKMPNGFKTDFIVSVINKRGKEIYTLPKASQSEGTLRAMGIETALYVAEQNNKLLPIDEIETSMHPLLLKFMIQSFLKVQSRSQLLLTTHYDPLFTAVDDYLRKDSFWLMDKRDDGHSELYPLISKNGVNKMRSLQRAYLNNKLGALPQIANV</sequence>
<proteinExistence type="predicted"/>
<dbReference type="EMBL" id="CP103166">
    <property type="protein sequence ID" value="UVQ96358.1"/>
    <property type="molecule type" value="Genomic_DNA"/>
</dbReference>
<feature type="domain" description="ATPase AAA-type core" evidence="1">
    <location>
        <begin position="46"/>
        <end position="368"/>
    </location>
</feature>
<dbReference type="GO" id="GO:0016887">
    <property type="term" value="F:ATP hydrolysis activity"/>
    <property type="evidence" value="ECO:0007669"/>
    <property type="project" value="InterPro"/>
</dbReference>
<evidence type="ECO:0000259" key="1">
    <source>
        <dbReference type="Pfam" id="PF13304"/>
    </source>
</evidence>
<dbReference type="AlphaFoldDB" id="A0AA95BUL5"/>
<dbReference type="GO" id="GO:0005524">
    <property type="term" value="F:ATP binding"/>
    <property type="evidence" value="ECO:0007669"/>
    <property type="project" value="InterPro"/>
</dbReference>
<dbReference type="Gene3D" id="3.40.50.300">
    <property type="entry name" value="P-loop containing nucleotide triphosphate hydrolases"/>
    <property type="match status" value="1"/>
</dbReference>